<keyword evidence="4" id="KW-0285">Flavoprotein</keyword>
<name>A0ABU1P5N1_9BACL</name>
<evidence type="ECO:0000256" key="5">
    <source>
        <dbReference type="ARBA" id="ARBA00022679"/>
    </source>
</evidence>
<evidence type="ECO:0000256" key="4">
    <source>
        <dbReference type="ARBA" id="ARBA00022630"/>
    </source>
</evidence>
<evidence type="ECO:0000256" key="1">
    <source>
        <dbReference type="ARBA" id="ARBA00001946"/>
    </source>
</evidence>
<protein>
    <recommendedName>
        <fullName evidence="3">FAD:protein FMN transferase</fullName>
        <ecNumber evidence="2">2.7.1.180</ecNumber>
    </recommendedName>
    <alternativeName>
        <fullName evidence="9">Flavin transferase</fullName>
    </alternativeName>
</protein>
<dbReference type="Gene3D" id="3.10.520.10">
    <property type="entry name" value="ApbE-like domains"/>
    <property type="match status" value="1"/>
</dbReference>
<keyword evidence="5" id="KW-0808">Transferase</keyword>
<evidence type="ECO:0000256" key="9">
    <source>
        <dbReference type="ARBA" id="ARBA00031306"/>
    </source>
</evidence>
<dbReference type="Pfam" id="PF02424">
    <property type="entry name" value="ApbE"/>
    <property type="match status" value="1"/>
</dbReference>
<keyword evidence="8" id="KW-0460">Magnesium</keyword>
<evidence type="ECO:0000313" key="11">
    <source>
        <dbReference type="EMBL" id="MDR6554362.1"/>
    </source>
</evidence>
<dbReference type="InterPro" id="IPR024932">
    <property type="entry name" value="ApbE"/>
</dbReference>
<proteinExistence type="predicted"/>
<dbReference type="EC" id="2.7.1.180" evidence="2"/>
<dbReference type="SUPFAM" id="SSF143631">
    <property type="entry name" value="ApbE-like"/>
    <property type="match status" value="1"/>
</dbReference>
<gene>
    <name evidence="11" type="ORF">J2736_005591</name>
</gene>
<keyword evidence="12" id="KW-1185">Reference proteome</keyword>
<keyword evidence="6" id="KW-0479">Metal-binding</keyword>
<dbReference type="InterPro" id="IPR003374">
    <property type="entry name" value="ApbE-like_sf"/>
</dbReference>
<dbReference type="PANTHER" id="PTHR30040">
    <property type="entry name" value="THIAMINE BIOSYNTHESIS LIPOPROTEIN APBE"/>
    <property type="match status" value="1"/>
</dbReference>
<sequence>MTMTTNTFLPFHFQTLDSAIELLLPCEERQQLRIQEIGREWFGREERRFSPGLADSEINLLNTLAGETCLVSNTMLEVLFLAEMYQAITDGNYAPLLYKEEEASQVISVPAAQGWKVNPLTKSVTLPKHTHIHLQGIEKSWSLKRLTDYMKKTFSFPQGLMLADSDVTVWGQSSPRQKPWRIGIQNPWHADTKLGALVMVEGGLSTYSPMEKGHVAGSSDVLQCSVAGQDLVECHVWARLLCSLGLEAGLSLLAKRSTACEAIVLSKQEELHYYGREASLGHRWLDLQVDHFHFSDSNLPVDGV</sequence>
<evidence type="ECO:0000256" key="10">
    <source>
        <dbReference type="ARBA" id="ARBA00048540"/>
    </source>
</evidence>
<keyword evidence="7" id="KW-0274">FAD</keyword>
<evidence type="ECO:0000256" key="3">
    <source>
        <dbReference type="ARBA" id="ARBA00016337"/>
    </source>
</evidence>
<evidence type="ECO:0000256" key="6">
    <source>
        <dbReference type="ARBA" id="ARBA00022723"/>
    </source>
</evidence>
<organism evidence="11 12">
    <name type="scientific">Paenibacillus qinlingensis</name>
    <dbReference type="NCBI Taxonomy" id="1837343"/>
    <lineage>
        <taxon>Bacteria</taxon>
        <taxon>Bacillati</taxon>
        <taxon>Bacillota</taxon>
        <taxon>Bacilli</taxon>
        <taxon>Bacillales</taxon>
        <taxon>Paenibacillaceae</taxon>
        <taxon>Paenibacillus</taxon>
    </lineage>
</organism>
<evidence type="ECO:0000256" key="8">
    <source>
        <dbReference type="ARBA" id="ARBA00022842"/>
    </source>
</evidence>
<evidence type="ECO:0000256" key="2">
    <source>
        <dbReference type="ARBA" id="ARBA00011955"/>
    </source>
</evidence>
<dbReference type="PANTHER" id="PTHR30040:SF2">
    <property type="entry name" value="FAD:PROTEIN FMN TRANSFERASE"/>
    <property type="match status" value="1"/>
</dbReference>
<dbReference type="EMBL" id="JAVDSB010000015">
    <property type="protein sequence ID" value="MDR6554362.1"/>
    <property type="molecule type" value="Genomic_DNA"/>
</dbReference>
<keyword evidence="11" id="KW-0449">Lipoprotein</keyword>
<comment type="caution">
    <text evidence="11">The sequence shown here is derived from an EMBL/GenBank/DDBJ whole genome shotgun (WGS) entry which is preliminary data.</text>
</comment>
<reference evidence="11 12" key="1">
    <citation type="submission" date="2023-07" db="EMBL/GenBank/DDBJ databases">
        <title>Sorghum-associated microbial communities from plants grown in Nebraska, USA.</title>
        <authorList>
            <person name="Schachtman D."/>
        </authorList>
    </citation>
    <scope>NUCLEOTIDE SEQUENCE [LARGE SCALE GENOMIC DNA]</scope>
    <source>
        <strain evidence="11 12">CC258</strain>
    </source>
</reference>
<dbReference type="Proteomes" id="UP001267290">
    <property type="component" value="Unassembled WGS sequence"/>
</dbReference>
<comment type="catalytic activity">
    <reaction evidence="10">
        <text>L-threonyl-[protein] + FAD = FMN-L-threonyl-[protein] + AMP + H(+)</text>
        <dbReference type="Rhea" id="RHEA:36847"/>
        <dbReference type="Rhea" id="RHEA-COMP:11060"/>
        <dbReference type="Rhea" id="RHEA-COMP:11061"/>
        <dbReference type="ChEBI" id="CHEBI:15378"/>
        <dbReference type="ChEBI" id="CHEBI:30013"/>
        <dbReference type="ChEBI" id="CHEBI:57692"/>
        <dbReference type="ChEBI" id="CHEBI:74257"/>
        <dbReference type="ChEBI" id="CHEBI:456215"/>
        <dbReference type="EC" id="2.7.1.180"/>
    </reaction>
</comment>
<accession>A0ABU1P5N1</accession>
<evidence type="ECO:0000313" key="12">
    <source>
        <dbReference type="Proteomes" id="UP001267290"/>
    </source>
</evidence>
<evidence type="ECO:0000256" key="7">
    <source>
        <dbReference type="ARBA" id="ARBA00022827"/>
    </source>
</evidence>
<dbReference type="RefSeq" id="WP_310501791.1">
    <property type="nucleotide sequence ID" value="NZ_JAVDSB010000015.1"/>
</dbReference>
<comment type="cofactor">
    <cofactor evidence="1">
        <name>Mg(2+)</name>
        <dbReference type="ChEBI" id="CHEBI:18420"/>
    </cofactor>
</comment>